<dbReference type="FunCoup" id="J9DRF9">
    <property type="interactions" value="2"/>
</dbReference>
<dbReference type="PANTHER" id="PTHR46430">
    <property type="entry name" value="PROTEIN SKT5-RELATED"/>
    <property type="match status" value="1"/>
</dbReference>
<dbReference type="VEuPathDB" id="MicrosporidiaDB:EDEG_00761"/>
<proteinExistence type="predicted"/>
<protein>
    <recommendedName>
        <fullName evidence="4">Sel1 repeat protein</fullName>
    </recommendedName>
</protein>
<keyword evidence="1" id="KW-0677">Repeat</keyword>
<dbReference type="OMA" id="AENNCQV"/>
<dbReference type="Pfam" id="PF08238">
    <property type="entry name" value="Sel1"/>
    <property type="match status" value="4"/>
</dbReference>
<dbReference type="STRING" id="1003232.J9DRF9"/>
<dbReference type="HOGENOM" id="CLU_000288_126_3_1"/>
<reference evidence="3" key="2">
    <citation type="submission" date="2015-07" db="EMBL/GenBank/DDBJ databases">
        <title>Contrasting host-pathogen interactions and genome evolution in two generalist and specialist microsporidian pathogens of mosquitoes.</title>
        <authorList>
            <consortium name="The Broad Institute Genomics Platform"/>
            <consortium name="The Broad Institute Genome Sequencing Center for Infectious Disease"/>
            <person name="Cuomo C.A."/>
            <person name="Sanscrainte N.D."/>
            <person name="Goldberg J.M."/>
            <person name="Heiman D."/>
            <person name="Young S."/>
            <person name="Zeng Q."/>
            <person name="Becnel J.J."/>
            <person name="Birren B.W."/>
        </authorList>
    </citation>
    <scope>NUCLEOTIDE SEQUENCE [LARGE SCALE GENOMIC DNA]</scope>
    <source>
        <strain evidence="3">USNM 41457</strain>
    </source>
</reference>
<dbReference type="OrthoDB" id="272077at2759"/>
<name>J9DRF9_EDHAE</name>
<gene>
    <name evidence="2" type="ORF">EDEG_00761</name>
</gene>
<dbReference type="InParanoid" id="J9DRF9"/>
<comment type="caution">
    <text evidence="2">The sequence shown here is derived from an EMBL/GenBank/DDBJ whole genome shotgun (WGS) entry which is preliminary data.</text>
</comment>
<dbReference type="InterPro" id="IPR006597">
    <property type="entry name" value="Sel1-like"/>
</dbReference>
<evidence type="ECO:0000256" key="1">
    <source>
        <dbReference type="ARBA" id="ARBA00022737"/>
    </source>
</evidence>
<accession>J9DRF9</accession>
<reference evidence="2 3" key="1">
    <citation type="submission" date="2011-08" db="EMBL/GenBank/DDBJ databases">
        <authorList>
            <person name="Liu Z.J."/>
            <person name="Shi F.L."/>
            <person name="Lu J.Q."/>
            <person name="Li M."/>
            <person name="Wang Z.L."/>
        </authorList>
    </citation>
    <scope>NUCLEOTIDE SEQUENCE [LARGE SCALE GENOMIC DNA]</scope>
    <source>
        <strain evidence="2 3">USNM 41457</strain>
    </source>
</reference>
<keyword evidence="3" id="KW-1185">Reference proteome</keyword>
<evidence type="ECO:0000313" key="2">
    <source>
        <dbReference type="EMBL" id="EJW05150.1"/>
    </source>
</evidence>
<evidence type="ECO:0000313" key="3">
    <source>
        <dbReference type="Proteomes" id="UP000003163"/>
    </source>
</evidence>
<dbReference type="EMBL" id="AFBI03000009">
    <property type="protein sequence ID" value="EJW05150.1"/>
    <property type="molecule type" value="Genomic_DNA"/>
</dbReference>
<dbReference type="SMART" id="SM00671">
    <property type="entry name" value="SEL1"/>
    <property type="match status" value="4"/>
</dbReference>
<dbReference type="InterPro" id="IPR051726">
    <property type="entry name" value="Chitin_Synth_Reg"/>
</dbReference>
<dbReference type="Gene3D" id="1.25.40.10">
    <property type="entry name" value="Tetratricopeptide repeat domain"/>
    <property type="match status" value="2"/>
</dbReference>
<evidence type="ECO:0008006" key="4">
    <source>
        <dbReference type="Google" id="ProtNLM"/>
    </source>
</evidence>
<dbReference type="InterPro" id="IPR011990">
    <property type="entry name" value="TPR-like_helical_dom_sf"/>
</dbReference>
<sequence length="381" mass="42477">MQTKTTSEILKDYKKEFSVAFLDVKSTLKDKVCFICKYLRDVELMDTKKYNTYFLSNPLETLLYDKDNIEMMEKHCLECLKGLCKKEAATGTSVVDDQSATVLAGQVYELGAFGQKRDLNKAAAFYVSSANSNCVKGTYKLGTCFERNSDKTPQNMEKAISFYRLAAKLGNIEAMHMYGSLLVGGLNSNLGKRCDGMLYLKMAAKLANAKYPYPYFDLGTACEEGNDLELIGCEEDYVFNIYYAGAKFGDANCQNRIAKCFDTGELGCSIQIGEAIKWSFLAAENGNTEALSRSAYYLYTGIPGIVERDTTRALKYAQLAASRGHMDAAYLSGLLFEENTQNVNSIIDSLFWFKIAGQFGHERAAEKSILVEKYLNAKSVE</sequence>
<dbReference type="SUPFAM" id="SSF81901">
    <property type="entry name" value="HCP-like"/>
    <property type="match status" value="2"/>
</dbReference>
<dbReference type="Proteomes" id="UP000003163">
    <property type="component" value="Unassembled WGS sequence"/>
</dbReference>
<organism evidence="2 3">
    <name type="scientific">Edhazardia aedis (strain USNM 41457)</name>
    <name type="common">Microsporidian parasite</name>
    <dbReference type="NCBI Taxonomy" id="1003232"/>
    <lineage>
        <taxon>Eukaryota</taxon>
        <taxon>Fungi</taxon>
        <taxon>Fungi incertae sedis</taxon>
        <taxon>Microsporidia</taxon>
        <taxon>Edhazardia</taxon>
    </lineage>
</organism>
<dbReference type="AlphaFoldDB" id="J9DRF9"/>